<evidence type="ECO:0000256" key="1">
    <source>
        <dbReference type="ARBA" id="ARBA00023125"/>
    </source>
</evidence>
<dbReference type="GO" id="GO:0003697">
    <property type="term" value="F:single-stranded DNA binding"/>
    <property type="evidence" value="ECO:0007669"/>
    <property type="project" value="UniProtKB-UniRule"/>
</dbReference>
<dbReference type="SUPFAM" id="SSF50249">
    <property type="entry name" value="Nucleic acid-binding proteins"/>
    <property type="match status" value="1"/>
</dbReference>
<dbReference type="GO" id="GO:0006260">
    <property type="term" value="P:DNA replication"/>
    <property type="evidence" value="ECO:0007669"/>
    <property type="project" value="UniProtKB-UniRule"/>
</dbReference>
<dbReference type="AlphaFoldDB" id="A0A7V4E1N2"/>
<dbReference type="PIRSF" id="PIRSF002070">
    <property type="entry name" value="SSB"/>
    <property type="match status" value="1"/>
</dbReference>
<keyword evidence="1 2" id="KW-0238">DNA-binding</keyword>
<dbReference type="NCBIfam" id="TIGR00621">
    <property type="entry name" value="ssb"/>
    <property type="match status" value="1"/>
</dbReference>
<evidence type="ECO:0000256" key="3">
    <source>
        <dbReference type="PIRNR" id="PIRNR002070"/>
    </source>
</evidence>
<dbReference type="PANTHER" id="PTHR10302">
    <property type="entry name" value="SINGLE-STRANDED DNA-BINDING PROTEIN"/>
    <property type="match status" value="1"/>
</dbReference>
<reference evidence="5" key="1">
    <citation type="journal article" date="2020" name="mSystems">
        <title>Genome- and Community-Level Interaction Insights into Carbon Utilization and Element Cycling Functions of Hydrothermarchaeota in Hydrothermal Sediment.</title>
        <authorList>
            <person name="Zhou Z."/>
            <person name="Liu Y."/>
            <person name="Xu W."/>
            <person name="Pan J."/>
            <person name="Luo Z.H."/>
            <person name="Li M."/>
        </authorList>
    </citation>
    <scope>NUCLEOTIDE SEQUENCE [LARGE SCALE GENOMIC DNA]</scope>
    <source>
        <strain evidence="5">SpSt-695</strain>
    </source>
</reference>
<feature type="short sequence motif" description="Important for interaction with partner proteins" evidence="2">
    <location>
        <begin position="136"/>
        <end position="141"/>
    </location>
</feature>
<dbReference type="GO" id="GO:0006310">
    <property type="term" value="P:DNA recombination"/>
    <property type="evidence" value="ECO:0007669"/>
    <property type="project" value="UniProtKB-UniRule"/>
</dbReference>
<comment type="function">
    <text evidence="2">Plays an important role in DNA replication, recombination and repair. Binds to ssDNA and to an array of partner proteins to recruit them to their sites of action during DNA metabolism.</text>
</comment>
<evidence type="ECO:0000256" key="4">
    <source>
        <dbReference type="SAM" id="MobiDB-lite"/>
    </source>
</evidence>
<comment type="subunit">
    <text evidence="2">Homotetramer.</text>
</comment>
<dbReference type="GO" id="GO:0006281">
    <property type="term" value="P:DNA repair"/>
    <property type="evidence" value="ECO:0007669"/>
    <property type="project" value="UniProtKB-UniRule"/>
</dbReference>
<dbReference type="PANTHER" id="PTHR10302:SF27">
    <property type="entry name" value="SINGLE-STRANDED DNA-BINDING PROTEIN"/>
    <property type="match status" value="1"/>
</dbReference>
<keyword evidence="2" id="KW-0227">DNA damage</keyword>
<dbReference type="InterPro" id="IPR011344">
    <property type="entry name" value="ssDNA-bd"/>
</dbReference>
<evidence type="ECO:0000256" key="2">
    <source>
        <dbReference type="HAMAP-Rule" id="MF_00984"/>
    </source>
</evidence>
<keyword evidence="2" id="KW-0234">DNA repair</keyword>
<dbReference type="Gene3D" id="2.40.50.140">
    <property type="entry name" value="Nucleic acid-binding proteins"/>
    <property type="match status" value="1"/>
</dbReference>
<dbReference type="InterPro" id="IPR000424">
    <property type="entry name" value="Primosome_PriB/ssb"/>
</dbReference>
<organism evidence="5">
    <name type="scientific">candidate division WOR-3 bacterium</name>
    <dbReference type="NCBI Taxonomy" id="2052148"/>
    <lineage>
        <taxon>Bacteria</taxon>
        <taxon>Bacteria division WOR-3</taxon>
    </lineage>
</organism>
<evidence type="ECO:0000313" key="5">
    <source>
        <dbReference type="EMBL" id="HGK53805.1"/>
    </source>
</evidence>
<dbReference type="Pfam" id="PF00436">
    <property type="entry name" value="SSB"/>
    <property type="match status" value="1"/>
</dbReference>
<proteinExistence type="inferred from homology"/>
<accession>A0A7V4E1N2</accession>
<comment type="caution">
    <text evidence="5">The sequence shown here is derived from an EMBL/GenBank/DDBJ whole genome shotgun (WGS) entry which is preliminary data.</text>
</comment>
<dbReference type="PROSITE" id="PS50935">
    <property type="entry name" value="SSB"/>
    <property type="match status" value="1"/>
</dbReference>
<protein>
    <recommendedName>
        <fullName evidence="2 3">Single-stranded DNA-binding protein</fullName>
        <shortName evidence="2">SSB</shortName>
    </recommendedName>
</protein>
<dbReference type="EMBL" id="DTDP01000091">
    <property type="protein sequence ID" value="HGK53805.1"/>
    <property type="molecule type" value="Genomic_DNA"/>
</dbReference>
<dbReference type="HAMAP" id="MF_00984">
    <property type="entry name" value="SSB"/>
    <property type="match status" value="1"/>
</dbReference>
<keyword evidence="2" id="KW-0233">DNA recombination</keyword>
<dbReference type="InterPro" id="IPR012340">
    <property type="entry name" value="NA-bd_OB-fold"/>
</dbReference>
<keyword evidence="2" id="KW-0235">DNA replication</keyword>
<dbReference type="GO" id="GO:0009295">
    <property type="term" value="C:nucleoid"/>
    <property type="evidence" value="ECO:0007669"/>
    <property type="project" value="TreeGrafter"/>
</dbReference>
<gene>
    <name evidence="5" type="ORF">ENU72_02125</name>
</gene>
<name>A0A7V4E1N2_UNCW3</name>
<feature type="region of interest" description="Disordered" evidence="4">
    <location>
        <begin position="121"/>
        <end position="141"/>
    </location>
</feature>
<dbReference type="CDD" id="cd04496">
    <property type="entry name" value="SSB_OBF"/>
    <property type="match status" value="1"/>
</dbReference>
<comment type="caution">
    <text evidence="2">Lacks conserved residue(s) required for the propagation of feature annotation.</text>
</comment>
<sequence length="141" mass="16247">MADLKVPRVNYVLLSGRLTDDPQMTFTPKGTPVTKFRIASSRLYKDPLTGGWKEDTLYIDIKTFGELAERCHKRLSKGSPVLLEGRLNYRSWETSDGQKKSLIEIIGFRIQFLEKKAEEIQEEIPEEEGIIEEEPDEDLPF</sequence>